<dbReference type="PANTHER" id="PTHR10357:SF216">
    <property type="entry name" value="MALTOOLIGOSYL TREHALOSE SYNTHASE-RELATED"/>
    <property type="match status" value="1"/>
</dbReference>
<dbReference type="EMBL" id="RJKX01000011">
    <property type="protein sequence ID" value="ROQ01052.1"/>
    <property type="molecule type" value="Genomic_DNA"/>
</dbReference>
<dbReference type="CDD" id="cd11336">
    <property type="entry name" value="AmyAc_MTSase"/>
    <property type="match status" value="1"/>
</dbReference>
<dbReference type="Gene3D" id="1.10.10.470">
    <property type="entry name" value="Maltooligosyl trehalose synthase, domain 4"/>
    <property type="match status" value="1"/>
</dbReference>
<comment type="caution">
    <text evidence="2">The sequence shown here is derived from an EMBL/GenBank/DDBJ whole genome shotgun (WGS) entry which is preliminary data.</text>
</comment>
<proteinExistence type="predicted"/>
<dbReference type="InterPro" id="IPR013797">
    <property type="entry name" value="Maltooligo_trehalose_synth_4"/>
</dbReference>
<dbReference type="NCBIfam" id="TIGR02401">
    <property type="entry name" value="trehalose_TreY"/>
    <property type="match status" value="1"/>
</dbReference>
<dbReference type="SMART" id="SM00642">
    <property type="entry name" value="Aamy"/>
    <property type="match status" value="1"/>
</dbReference>
<dbReference type="RefSeq" id="WP_123687855.1">
    <property type="nucleotide sequence ID" value="NZ_AP019700.1"/>
</dbReference>
<dbReference type="Proteomes" id="UP000278222">
    <property type="component" value="Unassembled WGS sequence"/>
</dbReference>
<dbReference type="AlphaFoldDB" id="A0A3N1M5I4"/>
<evidence type="ECO:0000259" key="1">
    <source>
        <dbReference type="SMART" id="SM00642"/>
    </source>
</evidence>
<dbReference type="Gene3D" id="3.30.1590.10">
    <property type="entry name" value="Maltooligosyl trehalose synthase, domain 2"/>
    <property type="match status" value="1"/>
</dbReference>
<sequence>MIPTNLRATYRLQLHAGFGFADAAGVVPYLARLGISHLYLSPILAARRGSPHGYDVIDPTRVNPELGGEDGFRALVATARSAGLGILLDIVPNHMAVGPENAWWQDVLAHGPTSRWAAAFDIDWHSEDPALAGRVLCPFLDRPYGEALAAGALTLEQEPVFGHGIRHHDTVFPLSPAGHRQVAADGLAAFDPATPDGRRRLHGVLERQNYRLAWWRSAGDAINWRRFFDVGELVSVRIEDPAVFDATHATILRLWGEGLLDGLRVDHVDGLADPEGYCRRLRAAMAEAAPGRPAWLLVEKILADGEPVPDAWQVDGTTGYDFMDEVGSLLHHPDGAGPLGRLWAARSGRPADFASEEVAARRQMLDRSFAAQLDGAVAALHRLACLDPATRDIARPAIRRCLAALLAHFPVYRTYVGTDGRSAADATAFARAAAAARRDLVRADHAVLDLVDGWLGGHAAPAGMEGAYRLAAARFQQLTAPVTAKSVEDTAFYRHGRLLSRNEVGSNPAIFARSTADFHARQATRAEQFPAALLATATHDHKRGEDVRARLAVLSEIPDEWAAAVAGWLPGGDTPSPGDALMLCQGIVGAWPLDLQADDRAGIARFADRLAAWQLKALREAKLATDWTVPDEAYEADAHAFLDRLLATPATVRALAAFARRIAAAGAVNGLAQMLLRLTAPGVPDTYQGTDFWDFSLVDPDNRRPVDYAQRAASLESRASPATLAGNWRDGRIKQAILARALALRAARPALFARGDYRPLAVTGPRADHVVAFARRTDDGTAVTVATRWPAKLVADDSLSIPASAWGDTRLLLPASERFYDVLTDRPFAGQDGWIAVADLLSTLPVALLRDRGPDF</sequence>
<dbReference type="OrthoDB" id="9761577at2"/>
<dbReference type="GO" id="GO:0030980">
    <property type="term" value="P:alpha-glucan catabolic process"/>
    <property type="evidence" value="ECO:0007669"/>
    <property type="project" value="TreeGrafter"/>
</dbReference>
<evidence type="ECO:0000313" key="2">
    <source>
        <dbReference type="EMBL" id="ROQ01052.1"/>
    </source>
</evidence>
<dbReference type="GO" id="GO:0005992">
    <property type="term" value="P:trehalose biosynthetic process"/>
    <property type="evidence" value="ECO:0007669"/>
    <property type="project" value="TreeGrafter"/>
</dbReference>
<dbReference type="Pfam" id="PF00128">
    <property type="entry name" value="Alpha-amylase"/>
    <property type="match status" value="1"/>
</dbReference>
<reference evidence="2 3" key="1">
    <citation type="submission" date="2018-11" db="EMBL/GenBank/DDBJ databases">
        <title>Genomic Encyclopedia of Type Strains, Phase IV (KMG-IV): sequencing the most valuable type-strain genomes for metagenomic binning, comparative biology and taxonomic classification.</title>
        <authorList>
            <person name="Goeker M."/>
        </authorList>
    </citation>
    <scope>NUCLEOTIDE SEQUENCE [LARGE SCALE GENOMIC DNA]</scope>
    <source>
        <strain evidence="2 3">DSM 5900</strain>
    </source>
</reference>
<organism evidence="2 3">
    <name type="scientific">Stella humosa</name>
    <dbReference type="NCBI Taxonomy" id="94"/>
    <lineage>
        <taxon>Bacteria</taxon>
        <taxon>Pseudomonadati</taxon>
        <taxon>Pseudomonadota</taxon>
        <taxon>Alphaproteobacteria</taxon>
        <taxon>Rhodospirillales</taxon>
        <taxon>Stellaceae</taxon>
        <taxon>Stella</taxon>
    </lineage>
</organism>
<protein>
    <submittedName>
        <fullName evidence="2">Maltooligosyl trehalose synthase</fullName>
    </submittedName>
</protein>
<dbReference type="GO" id="GO:0047470">
    <property type="term" value="F:(1,4)-alpha-D-glucan 1-alpha-D-glucosylmutase activity"/>
    <property type="evidence" value="ECO:0007669"/>
    <property type="project" value="TreeGrafter"/>
</dbReference>
<dbReference type="PANTHER" id="PTHR10357">
    <property type="entry name" value="ALPHA-AMYLASE FAMILY MEMBER"/>
    <property type="match status" value="1"/>
</dbReference>
<dbReference type="Gene3D" id="1.10.150.200">
    <property type="entry name" value="Maltooligosyl trehalose synthase, domain 3"/>
    <property type="match status" value="1"/>
</dbReference>
<dbReference type="SUPFAM" id="SSF51445">
    <property type="entry name" value="(Trans)glycosidases"/>
    <property type="match status" value="1"/>
</dbReference>
<evidence type="ECO:0000313" key="3">
    <source>
        <dbReference type="Proteomes" id="UP000278222"/>
    </source>
</evidence>
<dbReference type="Gene3D" id="3.20.20.80">
    <property type="entry name" value="Glycosidases"/>
    <property type="match status" value="1"/>
</dbReference>
<accession>A0A3N1M5I4</accession>
<dbReference type="InterPro" id="IPR012767">
    <property type="entry name" value="Trehalose_TreY"/>
</dbReference>
<keyword evidence="3" id="KW-1185">Reference proteome</keyword>
<feature type="domain" description="Glycosyl hydrolase family 13 catalytic" evidence="1">
    <location>
        <begin position="19"/>
        <end position="718"/>
    </location>
</feature>
<dbReference type="InterPro" id="IPR006047">
    <property type="entry name" value="GH13_cat_dom"/>
</dbReference>
<gene>
    <name evidence="2" type="ORF">EDC65_0224</name>
</gene>
<dbReference type="InterPro" id="IPR017853">
    <property type="entry name" value="GH"/>
</dbReference>
<name>A0A3N1M5I4_9PROT</name>